<sequence>MYTTNDATMAYAALTQRQQPTDTAELFAEYFAVCRAYSDTPVARETHQRFIAQVDALRSVFKTQTRKNSISTRRVVHNHLNSSNPNPVGTSPPSAPAPPSLSAMSNRKAKKDVLASGGTASLPDPSRLSAGVPTPLLTSPMGTSRTDSTPPTGPSFNDDVSEMEGKSNGSSGRVSPTHGVRKLGAEAAPPAPAAARRRPRPAPGRPPTSFCGMSGTRSTTTSSSTRRGMSSPTPSRTTLSRPSWCGSRTTRAARMSGGSWCGSATAAATTRHTACACCAGTPRGRCAATSTRPMRCSTPPCPPSIRRSRWGWRCSASRCSVSHWRPSADPGGTGNRCTLRGTPSAACVPPCACCAPTRRPSSAPARRAAVAGPAAAPPARMPCCCVAAVATTSTPAP</sequence>
<feature type="compositionally biased region" description="Polar residues" evidence="1">
    <location>
        <begin position="79"/>
        <end position="89"/>
    </location>
</feature>
<reference evidence="2 3" key="1">
    <citation type="journal article" date="2013" name="PLoS ONE">
        <title>Predicting the Proteins of Angomonas deanei, Strigomonas culicis and Their Respective Endosymbionts Reveals New Aspects of the Trypanosomatidae Family.</title>
        <authorList>
            <person name="Motta M.C."/>
            <person name="Martins A.C."/>
            <person name="de Souza S.S."/>
            <person name="Catta-Preta C.M."/>
            <person name="Silva R."/>
            <person name="Klein C.C."/>
            <person name="de Almeida L.G."/>
            <person name="de Lima Cunha O."/>
            <person name="Ciapina L.P."/>
            <person name="Brocchi M."/>
            <person name="Colabardini A.C."/>
            <person name="de Araujo Lima B."/>
            <person name="Machado C.R."/>
            <person name="de Almeida Soares C.M."/>
            <person name="Probst C.M."/>
            <person name="de Menezes C.B."/>
            <person name="Thompson C.E."/>
            <person name="Bartholomeu D.C."/>
            <person name="Gradia D.F."/>
            <person name="Pavoni D.P."/>
            <person name="Grisard E.C."/>
            <person name="Fantinatti-Garboggini F."/>
            <person name="Marchini F.K."/>
            <person name="Rodrigues-Luiz G.F."/>
            <person name="Wagner G."/>
            <person name="Goldman G.H."/>
            <person name="Fietto J.L."/>
            <person name="Elias M.C."/>
            <person name="Goldman M.H."/>
            <person name="Sagot M.F."/>
            <person name="Pereira M."/>
            <person name="Stoco P.H."/>
            <person name="de Mendonca-Neto R.P."/>
            <person name="Teixeira S.M."/>
            <person name="Maciel T.E."/>
            <person name="de Oliveira Mendes T.A."/>
            <person name="Urmenyi T.P."/>
            <person name="de Souza W."/>
            <person name="Schenkman S."/>
            <person name="de Vasconcelos A.T."/>
        </authorList>
    </citation>
    <scope>NUCLEOTIDE SEQUENCE [LARGE SCALE GENOMIC DNA]</scope>
</reference>
<proteinExistence type="predicted"/>
<name>S9UN66_9TRYP</name>
<evidence type="ECO:0000313" key="3">
    <source>
        <dbReference type="Proteomes" id="UP000015354"/>
    </source>
</evidence>
<dbReference type="AlphaFoldDB" id="S9UN66"/>
<feature type="compositionally biased region" description="Low complexity" evidence="1">
    <location>
        <begin position="213"/>
        <end position="243"/>
    </location>
</feature>
<keyword evidence="3" id="KW-1185">Reference proteome</keyword>
<evidence type="ECO:0000256" key="1">
    <source>
        <dbReference type="SAM" id="MobiDB-lite"/>
    </source>
</evidence>
<protein>
    <submittedName>
        <fullName evidence="2">Proteophosphoglycan ppg4</fullName>
    </submittedName>
</protein>
<gene>
    <name evidence="2" type="ORF">STCU_11547</name>
</gene>
<evidence type="ECO:0000313" key="2">
    <source>
        <dbReference type="EMBL" id="EPY16101.1"/>
    </source>
</evidence>
<dbReference type="OrthoDB" id="10693118at2759"/>
<dbReference type="EMBL" id="ATMH01011520">
    <property type="protein sequence ID" value="EPY16101.1"/>
    <property type="molecule type" value="Genomic_DNA"/>
</dbReference>
<dbReference type="Proteomes" id="UP000015354">
    <property type="component" value="Unassembled WGS sequence"/>
</dbReference>
<feature type="compositionally biased region" description="Polar residues" evidence="1">
    <location>
        <begin position="136"/>
        <end position="150"/>
    </location>
</feature>
<feature type="region of interest" description="Disordered" evidence="1">
    <location>
        <begin position="65"/>
        <end position="249"/>
    </location>
</feature>
<organism evidence="2 3">
    <name type="scientific">Strigomonas culicis</name>
    <dbReference type="NCBI Taxonomy" id="28005"/>
    <lineage>
        <taxon>Eukaryota</taxon>
        <taxon>Discoba</taxon>
        <taxon>Euglenozoa</taxon>
        <taxon>Kinetoplastea</taxon>
        <taxon>Metakinetoplastina</taxon>
        <taxon>Trypanosomatida</taxon>
        <taxon>Trypanosomatidae</taxon>
        <taxon>Strigomonadinae</taxon>
        <taxon>Strigomonas</taxon>
    </lineage>
</organism>
<accession>S9UN66</accession>
<comment type="caution">
    <text evidence="2">The sequence shown here is derived from an EMBL/GenBank/DDBJ whole genome shotgun (WGS) entry which is preliminary data.</text>
</comment>